<reference evidence="3" key="1">
    <citation type="journal article" date="2019" name="Int. J. Syst. Evol. Microbiol.">
        <title>The Global Catalogue of Microorganisms (GCM) 10K type strain sequencing project: providing services to taxonomists for standard genome sequencing and annotation.</title>
        <authorList>
            <consortium name="The Broad Institute Genomics Platform"/>
            <consortium name="The Broad Institute Genome Sequencing Center for Infectious Disease"/>
            <person name="Wu L."/>
            <person name="Ma J."/>
        </authorList>
    </citation>
    <scope>NUCLEOTIDE SEQUENCE [LARGE SCALE GENOMIC DNA]</scope>
    <source>
        <strain evidence="3">KCTC 33576</strain>
    </source>
</reference>
<evidence type="ECO:0000256" key="1">
    <source>
        <dbReference type="SAM" id="MobiDB-lite"/>
    </source>
</evidence>
<evidence type="ECO:0000313" key="2">
    <source>
        <dbReference type="EMBL" id="MFD2840728.1"/>
    </source>
</evidence>
<protein>
    <submittedName>
        <fullName evidence="2">Uncharacterized protein</fullName>
    </submittedName>
</protein>
<gene>
    <name evidence="2" type="ORF">ACFSYH_09105</name>
</gene>
<proteinExistence type="predicted"/>
<feature type="region of interest" description="Disordered" evidence="1">
    <location>
        <begin position="1"/>
        <end position="28"/>
    </location>
</feature>
<dbReference type="RefSeq" id="WP_377466605.1">
    <property type="nucleotide sequence ID" value="NZ_JBHUOP010000003.1"/>
</dbReference>
<name>A0ABW5XG54_9MICO</name>
<comment type="caution">
    <text evidence="2">The sequence shown here is derived from an EMBL/GenBank/DDBJ whole genome shotgun (WGS) entry which is preliminary data.</text>
</comment>
<evidence type="ECO:0000313" key="3">
    <source>
        <dbReference type="Proteomes" id="UP001597391"/>
    </source>
</evidence>
<dbReference type="Proteomes" id="UP001597391">
    <property type="component" value="Unassembled WGS sequence"/>
</dbReference>
<keyword evidence="3" id="KW-1185">Reference proteome</keyword>
<feature type="compositionally biased region" description="Polar residues" evidence="1">
    <location>
        <begin position="19"/>
        <end position="28"/>
    </location>
</feature>
<dbReference type="EMBL" id="JBHUOP010000003">
    <property type="protein sequence ID" value="MFD2840728.1"/>
    <property type="molecule type" value="Genomic_DNA"/>
</dbReference>
<accession>A0ABW5XG54</accession>
<organism evidence="2 3">
    <name type="scientific">Populibacterium corticicola</name>
    <dbReference type="NCBI Taxonomy" id="1812826"/>
    <lineage>
        <taxon>Bacteria</taxon>
        <taxon>Bacillati</taxon>
        <taxon>Actinomycetota</taxon>
        <taxon>Actinomycetes</taxon>
        <taxon>Micrococcales</taxon>
        <taxon>Jonesiaceae</taxon>
        <taxon>Populibacterium</taxon>
    </lineage>
</organism>
<sequence>MSANTTIADTAKQHATRCGPTSDTQRAGQVNTGDIVTLSLEEVTPSIGKAWAFIEYIDGLSPTDTVTDIPAFEIPPVTDTEIGRIVAGTKSTEDTPSGMGLGLAVEKNRYLIIELDCQGLSSAKLVVGIESGNTDNDPDEGTPDWKQENEVLCGEATDRKTVIQTQDSDTVLFTFIVPDVVTHAYARLMYADL</sequence>